<gene>
    <name evidence="3" type="ORF">B7R76_00135</name>
</gene>
<keyword evidence="2" id="KW-0472">Membrane</keyword>
<evidence type="ECO:0008006" key="5">
    <source>
        <dbReference type="Google" id="ProtNLM"/>
    </source>
</evidence>
<comment type="caution">
    <text evidence="3">The sequence shown here is derived from an EMBL/GenBank/DDBJ whole genome shotgun (WGS) entry which is preliminary data.</text>
</comment>
<feature type="compositionally biased region" description="Polar residues" evidence="1">
    <location>
        <begin position="35"/>
        <end position="57"/>
    </location>
</feature>
<reference evidence="4" key="1">
    <citation type="submission" date="2017-04" db="EMBL/GenBank/DDBJ databases">
        <authorList>
            <person name="Bumgarner R.E."/>
            <person name="Fredricks D.N."/>
            <person name="Srinivasan S."/>
        </authorList>
    </citation>
    <scope>NUCLEOTIDE SEQUENCE [LARGE SCALE GENOMIC DNA]</scope>
    <source>
        <strain evidence="4">KA00405</strain>
    </source>
</reference>
<evidence type="ECO:0000256" key="1">
    <source>
        <dbReference type="SAM" id="MobiDB-lite"/>
    </source>
</evidence>
<proteinExistence type="predicted"/>
<name>A0A2J8B3I3_9FIRM</name>
<feature type="transmembrane region" description="Helical" evidence="2">
    <location>
        <begin position="113"/>
        <end position="134"/>
    </location>
</feature>
<feature type="transmembrane region" description="Helical" evidence="2">
    <location>
        <begin position="154"/>
        <end position="181"/>
    </location>
</feature>
<dbReference type="EMBL" id="NBZD01000001">
    <property type="protein sequence ID" value="PNH19337.1"/>
    <property type="molecule type" value="Genomic_DNA"/>
</dbReference>
<dbReference type="RefSeq" id="WP_102892137.1">
    <property type="nucleotide sequence ID" value="NZ_NBZD01000001.1"/>
</dbReference>
<organism evidence="3 4">
    <name type="scientific">Mageeibacillus indolicus</name>
    <dbReference type="NCBI Taxonomy" id="884684"/>
    <lineage>
        <taxon>Bacteria</taxon>
        <taxon>Bacillati</taxon>
        <taxon>Bacillota</taxon>
        <taxon>Clostridia</taxon>
        <taxon>Eubacteriales</taxon>
        <taxon>Oscillospiraceae</taxon>
        <taxon>Mageeibacillus</taxon>
    </lineage>
</organism>
<feature type="transmembrane region" description="Helical" evidence="2">
    <location>
        <begin position="258"/>
        <end position="276"/>
    </location>
</feature>
<keyword evidence="2" id="KW-1133">Transmembrane helix</keyword>
<dbReference type="AlphaFoldDB" id="A0A2J8B3I3"/>
<evidence type="ECO:0000313" key="4">
    <source>
        <dbReference type="Proteomes" id="UP000236394"/>
    </source>
</evidence>
<feature type="transmembrane region" description="Helical" evidence="2">
    <location>
        <begin position="226"/>
        <end position="246"/>
    </location>
</feature>
<feature type="region of interest" description="Disordered" evidence="1">
    <location>
        <begin position="26"/>
        <end position="65"/>
    </location>
</feature>
<protein>
    <recommendedName>
        <fullName evidence="5">Yip1 domain-containing protein</fullName>
    </recommendedName>
</protein>
<sequence length="290" mass="33125">MPRYCFYCGRELAKNVKCHCKTAGYTGENSDRSSQRPNSAGSERANSGASQTSYSSKESGRNRAERRRNRFGGFSFNRYKLINTWRQACYQFHALIFRPLDCGSLAVNSSRSVPFLVMILNTLVIFASMNLFVRHTTLGKFLQYSLFNQAPSDALFSLPSFITLLYIVHWPLKIVLTFFFLRIIKYHGITWLRCYRTTLPGLLYQMMFFILSWFLIYGSGFLAVGILWLSMAVSLLANVITISGEFGLERNRSIMFNILLYLVMASLLAGCANILFNNVALFHIENGIIF</sequence>
<feature type="transmembrane region" description="Helical" evidence="2">
    <location>
        <begin position="202"/>
        <end position="220"/>
    </location>
</feature>
<evidence type="ECO:0000313" key="3">
    <source>
        <dbReference type="EMBL" id="PNH19337.1"/>
    </source>
</evidence>
<dbReference type="Proteomes" id="UP000236394">
    <property type="component" value="Unassembled WGS sequence"/>
</dbReference>
<evidence type="ECO:0000256" key="2">
    <source>
        <dbReference type="SAM" id="Phobius"/>
    </source>
</evidence>
<accession>A0A2J8B3I3</accession>
<keyword evidence="2" id="KW-0812">Transmembrane</keyword>